<sequence length="166" mass="19266">MAFSLFSTSSAECGSVNPLAGLIKHFHSDHSFQKDRNVHSVQSNRKSGFRSHVSAQTSSENDFVDAFLQQENTNAYTPISTQFRVYPEPMKGSDWTHEFMKNPTFQKPLVNNREKMVLQENNWFQEFAKFQQTQTLQTSKYNDELERAFEEVSKGKNCNKENLNHF</sequence>
<evidence type="ECO:0000313" key="1">
    <source>
        <dbReference type="EMBL" id="KAL0074427.1"/>
    </source>
</evidence>
<evidence type="ECO:0000313" key="2">
    <source>
        <dbReference type="Proteomes" id="UP001448207"/>
    </source>
</evidence>
<gene>
    <name evidence="1" type="ORF">J3Q64DRAFT_1778044</name>
</gene>
<protein>
    <submittedName>
        <fullName evidence="1">Uncharacterized protein</fullName>
    </submittedName>
</protein>
<dbReference type="EMBL" id="JBCLYO010000042">
    <property type="protein sequence ID" value="KAL0074427.1"/>
    <property type="molecule type" value="Genomic_DNA"/>
</dbReference>
<accession>A0ABR3AIM6</accession>
<reference evidence="1 2" key="1">
    <citation type="submission" date="2024-04" db="EMBL/GenBank/DDBJ databases">
        <title>Symmetric and asymmetric DNA N6-adenine methylation regulates different biological responses in Mucorales.</title>
        <authorList>
            <consortium name="Lawrence Berkeley National Laboratory"/>
            <person name="Lax C."/>
            <person name="Mondo S.J."/>
            <person name="Osorio-Concepcion M."/>
            <person name="Muszewska A."/>
            <person name="Corrochano-Luque M."/>
            <person name="Gutierrez G."/>
            <person name="Riley R."/>
            <person name="Lipzen A."/>
            <person name="Guo J."/>
            <person name="Hundley H."/>
            <person name="Amirebrahimi M."/>
            <person name="Ng V."/>
            <person name="Lorenzo-Gutierrez D."/>
            <person name="Binder U."/>
            <person name="Yang J."/>
            <person name="Song Y."/>
            <person name="Canovas D."/>
            <person name="Navarro E."/>
            <person name="Freitag M."/>
            <person name="Gabaldon T."/>
            <person name="Grigoriev I.V."/>
            <person name="Corrochano L.M."/>
            <person name="Nicolas F.E."/>
            <person name="Garre V."/>
        </authorList>
    </citation>
    <scope>NUCLEOTIDE SEQUENCE [LARGE SCALE GENOMIC DNA]</scope>
    <source>
        <strain evidence="1 2">L51</strain>
    </source>
</reference>
<dbReference type="Proteomes" id="UP001448207">
    <property type="component" value="Unassembled WGS sequence"/>
</dbReference>
<name>A0ABR3AIM6_PHYBL</name>
<organism evidence="1 2">
    <name type="scientific">Phycomyces blakesleeanus</name>
    <dbReference type="NCBI Taxonomy" id="4837"/>
    <lineage>
        <taxon>Eukaryota</taxon>
        <taxon>Fungi</taxon>
        <taxon>Fungi incertae sedis</taxon>
        <taxon>Mucoromycota</taxon>
        <taxon>Mucoromycotina</taxon>
        <taxon>Mucoromycetes</taxon>
        <taxon>Mucorales</taxon>
        <taxon>Phycomycetaceae</taxon>
        <taxon>Phycomyces</taxon>
    </lineage>
</organism>
<keyword evidence="2" id="KW-1185">Reference proteome</keyword>
<proteinExistence type="predicted"/>
<comment type="caution">
    <text evidence="1">The sequence shown here is derived from an EMBL/GenBank/DDBJ whole genome shotgun (WGS) entry which is preliminary data.</text>
</comment>